<dbReference type="NCBIfam" id="TIGR01343">
    <property type="entry name" value="hacA_fam"/>
    <property type="match status" value="1"/>
</dbReference>
<keyword evidence="8 9" id="KW-0100">Branched-chain amino acid biosynthesis</keyword>
<dbReference type="InterPro" id="IPR006251">
    <property type="entry name" value="Homoacnase/IPMdehydase_lsu"/>
</dbReference>
<keyword evidence="5 9" id="KW-0408">Iron</keyword>
<keyword evidence="4 9" id="KW-0479">Metal-binding</keyword>
<dbReference type="InterPro" id="IPR018136">
    <property type="entry name" value="Aconitase_4Fe-4S_BS"/>
</dbReference>
<dbReference type="EC" id="4.2.1.33" evidence="9"/>
<feature type="binding site" evidence="9">
    <location>
        <position position="362"/>
    </location>
    <ligand>
        <name>[4Fe-4S] cluster</name>
        <dbReference type="ChEBI" id="CHEBI:49883"/>
    </ligand>
</feature>
<evidence type="ECO:0000256" key="1">
    <source>
        <dbReference type="ARBA" id="ARBA00011271"/>
    </source>
</evidence>
<dbReference type="PROSITE" id="PS01244">
    <property type="entry name" value="ACONITASE_2"/>
    <property type="match status" value="1"/>
</dbReference>
<dbReference type="Pfam" id="PF00330">
    <property type="entry name" value="Aconitase"/>
    <property type="match status" value="1"/>
</dbReference>
<evidence type="ECO:0000259" key="10">
    <source>
        <dbReference type="Pfam" id="PF00330"/>
    </source>
</evidence>
<dbReference type="InterPro" id="IPR001030">
    <property type="entry name" value="Acoase/IPM_deHydtase_lsu_aba"/>
</dbReference>
<dbReference type="Proteomes" id="UP001462640">
    <property type="component" value="Unassembled WGS sequence"/>
</dbReference>
<dbReference type="InterPro" id="IPR015931">
    <property type="entry name" value="Acnase/IPM_dHydase_lsu_aba_1/3"/>
</dbReference>
<keyword evidence="7 9" id="KW-0456">Lyase</keyword>
<evidence type="ECO:0000256" key="6">
    <source>
        <dbReference type="ARBA" id="ARBA00023014"/>
    </source>
</evidence>
<evidence type="ECO:0000256" key="3">
    <source>
        <dbReference type="ARBA" id="ARBA00022485"/>
    </source>
</evidence>
<comment type="function">
    <text evidence="9">Catalyzes the isomerization between 2-isopropylmalate and 3-isopropylmalate, via the formation of 2-isopropylmaleate.</text>
</comment>
<evidence type="ECO:0000256" key="7">
    <source>
        <dbReference type="ARBA" id="ARBA00023239"/>
    </source>
</evidence>
<dbReference type="CDD" id="cd01583">
    <property type="entry name" value="IPMI"/>
    <property type="match status" value="1"/>
</dbReference>
<keyword evidence="3 9" id="KW-0004">4Fe-4S</keyword>
<comment type="cofactor">
    <cofactor evidence="9">
        <name>[4Fe-4S] cluster</name>
        <dbReference type="ChEBI" id="CHEBI:49883"/>
    </cofactor>
    <text evidence="9">Binds 1 [4Fe-4S] cluster per subunit.</text>
</comment>
<evidence type="ECO:0000256" key="4">
    <source>
        <dbReference type="ARBA" id="ARBA00022723"/>
    </source>
</evidence>
<organism evidence="11 12">
    <name type="scientific">Roseateles flavus</name>
    <dbReference type="NCBI Taxonomy" id="3149041"/>
    <lineage>
        <taxon>Bacteria</taxon>
        <taxon>Pseudomonadati</taxon>
        <taxon>Pseudomonadota</taxon>
        <taxon>Betaproteobacteria</taxon>
        <taxon>Burkholderiales</taxon>
        <taxon>Sphaerotilaceae</taxon>
        <taxon>Roseateles</taxon>
    </lineage>
</organism>
<sequence>MMTGLTFAQKVLSKHAGRSVKPGDIVFADIDLMMATDGTLPIAAKQFEKFGGRVAHPERVVLVQDHYVPAKDIVSANASRVTREFARKHGIAHHFEVGRGGICHHVLPDAGLTFPGDLIIGADSHTCTYGAFGAFGTGVGSTDFAYALATGKLWFRVPQTIKVVLHGRKGRYVQGKDIALALLARLTIDGATYESIEFTGEGVADLSISDRITICNMGIEAGAKAASFPVDDVTREFLSKFSHRPIEAVHADPDAHYAQVVELDISALKCLVARPSTPDNVCEVSALSSQPVKIDQVFIGSCTNGRIEDMRQAAEILSRGDVHPDVRLIVTPGTQDIFTQMAANGLLEVFSRAGAAITPATCGACVGGHMGILGDGEVCLSTSNRNFVGRMGSSSASVYLCNPYVAAASALKGYICSPDDL</sequence>
<name>A0ABV0GJ51_9BURK</name>
<dbReference type="PANTHER" id="PTHR43822">
    <property type="entry name" value="HOMOACONITASE, MITOCHONDRIAL-RELATED"/>
    <property type="match status" value="1"/>
</dbReference>
<dbReference type="InterPro" id="IPR036008">
    <property type="entry name" value="Aconitase_4Fe-4S_dom"/>
</dbReference>
<protein>
    <recommendedName>
        <fullName evidence="9">3-isopropylmalate dehydratase large subunit</fullName>
        <ecNumber evidence="9">4.2.1.33</ecNumber>
    </recommendedName>
    <alternativeName>
        <fullName evidence="9">Alpha-IPM isomerase</fullName>
        <shortName evidence="9">IPMI</shortName>
    </alternativeName>
    <alternativeName>
        <fullName evidence="9">Isopropylmalate isomerase</fullName>
    </alternativeName>
</protein>
<keyword evidence="12" id="KW-1185">Reference proteome</keyword>
<dbReference type="PROSITE" id="PS00450">
    <property type="entry name" value="ACONITASE_1"/>
    <property type="match status" value="1"/>
</dbReference>
<dbReference type="NCBIfam" id="TIGR02086">
    <property type="entry name" value="IPMI_arch"/>
    <property type="match status" value="1"/>
</dbReference>
<evidence type="ECO:0000313" key="12">
    <source>
        <dbReference type="Proteomes" id="UP001462640"/>
    </source>
</evidence>
<dbReference type="PANTHER" id="PTHR43822:SF2">
    <property type="entry name" value="HOMOACONITASE, MITOCHONDRIAL"/>
    <property type="match status" value="1"/>
</dbReference>
<accession>A0ABV0GJ51</accession>
<evidence type="ECO:0000256" key="9">
    <source>
        <dbReference type="HAMAP-Rule" id="MF_01027"/>
    </source>
</evidence>
<proteinExistence type="inferred from homology"/>
<evidence type="ECO:0000256" key="2">
    <source>
        <dbReference type="ARBA" id="ARBA00022430"/>
    </source>
</evidence>
<keyword evidence="2 9" id="KW-0432">Leucine biosynthesis</keyword>
<comment type="caution">
    <text evidence="11">The sequence shown here is derived from an EMBL/GenBank/DDBJ whole genome shotgun (WGS) entry which is preliminary data.</text>
</comment>
<dbReference type="EMBL" id="JBDPZC010000011">
    <property type="protein sequence ID" value="MEO3715076.1"/>
    <property type="molecule type" value="Genomic_DNA"/>
</dbReference>
<evidence type="ECO:0000256" key="8">
    <source>
        <dbReference type="ARBA" id="ARBA00023304"/>
    </source>
</evidence>
<dbReference type="RefSeq" id="WP_347612329.1">
    <property type="nucleotide sequence ID" value="NZ_JBDPZC010000011.1"/>
</dbReference>
<keyword evidence="9" id="KW-0028">Amino-acid biosynthesis</keyword>
<comment type="pathway">
    <text evidence="9">Amino-acid biosynthesis; L-leucine biosynthesis; L-leucine from 3-methyl-2-oxobutanoate: step 2/4.</text>
</comment>
<comment type="subunit">
    <text evidence="1 9">Heterodimer of LeuC and LeuD.</text>
</comment>
<dbReference type="Gene3D" id="3.30.499.10">
    <property type="entry name" value="Aconitase, domain 3"/>
    <property type="match status" value="2"/>
</dbReference>
<feature type="binding site" evidence="9">
    <location>
        <position position="302"/>
    </location>
    <ligand>
        <name>[4Fe-4S] cluster</name>
        <dbReference type="ChEBI" id="CHEBI:49883"/>
    </ligand>
</feature>
<dbReference type="SUPFAM" id="SSF53732">
    <property type="entry name" value="Aconitase iron-sulfur domain"/>
    <property type="match status" value="1"/>
</dbReference>
<reference evidence="11 12" key="1">
    <citation type="submission" date="2024-05" db="EMBL/GenBank/DDBJ databases">
        <title>Roseateles sp. 2.12 16S ribosomal RNA gene Genome sequencing and assembly.</title>
        <authorList>
            <person name="Woo H."/>
        </authorList>
    </citation>
    <scope>NUCLEOTIDE SEQUENCE [LARGE SCALE GENOMIC DNA]</scope>
    <source>
        <strain evidence="11 12">2.12</strain>
    </source>
</reference>
<dbReference type="InterPro" id="IPR011826">
    <property type="entry name" value="HAcnase/IPMdehydase_lsu_prok"/>
</dbReference>
<evidence type="ECO:0000256" key="5">
    <source>
        <dbReference type="ARBA" id="ARBA00023004"/>
    </source>
</evidence>
<dbReference type="NCBIfam" id="NF001614">
    <property type="entry name" value="PRK00402.1"/>
    <property type="match status" value="1"/>
</dbReference>
<feature type="domain" description="Aconitase/3-isopropylmalate dehydratase large subunit alpha/beta/alpha" evidence="10">
    <location>
        <begin position="9"/>
        <end position="413"/>
    </location>
</feature>
<gene>
    <name evidence="9" type="primary">leuC</name>
    <name evidence="11" type="ORF">ABDJ40_20100</name>
</gene>
<comment type="catalytic activity">
    <reaction evidence="9">
        <text>(2R,3S)-3-isopropylmalate = (2S)-2-isopropylmalate</text>
        <dbReference type="Rhea" id="RHEA:32287"/>
        <dbReference type="ChEBI" id="CHEBI:1178"/>
        <dbReference type="ChEBI" id="CHEBI:35121"/>
        <dbReference type="EC" id="4.2.1.33"/>
    </reaction>
</comment>
<keyword evidence="6 9" id="KW-0411">Iron-sulfur</keyword>
<dbReference type="HAMAP" id="MF_01027">
    <property type="entry name" value="LeuC_type2"/>
    <property type="match status" value="1"/>
</dbReference>
<dbReference type="InterPro" id="IPR033941">
    <property type="entry name" value="IPMI_cat"/>
</dbReference>
<dbReference type="InterPro" id="IPR050067">
    <property type="entry name" value="IPM_dehydratase_rel_enz"/>
</dbReference>
<feature type="binding site" evidence="9">
    <location>
        <position position="365"/>
    </location>
    <ligand>
        <name>[4Fe-4S] cluster</name>
        <dbReference type="ChEBI" id="CHEBI:49883"/>
    </ligand>
</feature>
<dbReference type="PRINTS" id="PR00415">
    <property type="entry name" value="ACONITASE"/>
</dbReference>
<evidence type="ECO:0000313" key="11">
    <source>
        <dbReference type="EMBL" id="MEO3715076.1"/>
    </source>
</evidence>
<comment type="similarity">
    <text evidence="9">Belongs to the aconitase/IPM isomerase family. LeuC type 2 subfamily.</text>
</comment>